<sequence>MMPEQATTETISCFQQLTPNRFTGFDVVQYLSEVNQVCEILDITHKRKIQLFLIISETQISKQLRTLNCFKIKSLATPLWTDAEKAILEEFQQVEDLPTLNDLVIAYYLSIYLAHYIRNYEVVANNIDSKIGIPKHYNRNYFIPNWPKEMRDSISQKLTATST</sequence>
<proteinExistence type="predicted"/>
<accession>A0ABR2VMG9</accession>
<gene>
    <name evidence="1" type="ORF">K7432_015853</name>
</gene>
<evidence type="ECO:0000313" key="2">
    <source>
        <dbReference type="Proteomes" id="UP001479436"/>
    </source>
</evidence>
<comment type="caution">
    <text evidence="1">The sequence shown here is derived from an EMBL/GenBank/DDBJ whole genome shotgun (WGS) entry which is preliminary data.</text>
</comment>
<keyword evidence="2" id="KW-1185">Reference proteome</keyword>
<dbReference type="Proteomes" id="UP001479436">
    <property type="component" value="Unassembled WGS sequence"/>
</dbReference>
<dbReference type="EMBL" id="JASJQH010009186">
    <property type="protein sequence ID" value="KAK9680754.1"/>
    <property type="molecule type" value="Genomic_DNA"/>
</dbReference>
<name>A0ABR2VMG9_9FUNG</name>
<protein>
    <submittedName>
        <fullName evidence="1">Uncharacterized protein</fullName>
    </submittedName>
</protein>
<organism evidence="1 2">
    <name type="scientific">Basidiobolus ranarum</name>
    <dbReference type="NCBI Taxonomy" id="34480"/>
    <lineage>
        <taxon>Eukaryota</taxon>
        <taxon>Fungi</taxon>
        <taxon>Fungi incertae sedis</taxon>
        <taxon>Zoopagomycota</taxon>
        <taxon>Entomophthoromycotina</taxon>
        <taxon>Basidiobolomycetes</taxon>
        <taxon>Basidiobolales</taxon>
        <taxon>Basidiobolaceae</taxon>
        <taxon>Basidiobolus</taxon>
    </lineage>
</organism>
<evidence type="ECO:0000313" key="1">
    <source>
        <dbReference type="EMBL" id="KAK9680754.1"/>
    </source>
</evidence>
<reference evidence="1 2" key="1">
    <citation type="submission" date="2023-04" db="EMBL/GenBank/DDBJ databases">
        <title>Genome of Basidiobolus ranarum AG-B5.</title>
        <authorList>
            <person name="Stajich J.E."/>
            <person name="Carter-House D."/>
            <person name="Gryganskyi A."/>
        </authorList>
    </citation>
    <scope>NUCLEOTIDE SEQUENCE [LARGE SCALE GENOMIC DNA]</scope>
    <source>
        <strain evidence="1 2">AG-B5</strain>
    </source>
</reference>